<reference evidence="2 3" key="1">
    <citation type="submission" date="2020-04" db="EMBL/GenBank/DDBJ databases">
        <title>Draft genome of Pyxidicoccus fallax type strain.</title>
        <authorList>
            <person name="Whitworth D.E."/>
        </authorList>
    </citation>
    <scope>NUCLEOTIDE SEQUENCE [LARGE SCALE GENOMIC DNA]</scope>
    <source>
        <strain evidence="2 3">DSM 14698</strain>
    </source>
</reference>
<evidence type="ECO:0000313" key="2">
    <source>
        <dbReference type="EMBL" id="NMO19436.1"/>
    </source>
</evidence>
<accession>A0A848LNX2</accession>
<dbReference type="InterPro" id="IPR036514">
    <property type="entry name" value="SGNH_hydro_sf"/>
</dbReference>
<feature type="chain" id="PRO_5032659128" evidence="1">
    <location>
        <begin position="33"/>
        <end position="283"/>
    </location>
</feature>
<dbReference type="PANTHER" id="PTHR30383:SF5">
    <property type="entry name" value="SGNH HYDROLASE-TYPE ESTERASE DOMAIN-CONTAINING PROTEIN"/>
    <property type="match status" value="1"/>
</dbReference>
<dbReference type="Proteomes" id="UP000518300">
    <property type="component" value="Unassembled WGS sequence"/>
</dbReference>
<protein>
    <submittedName>
        <fullName evidence="2">DUF459 domain-containing protein</fullName>
    </submittedName>
</protein>
<dbReference type="AlphaFoldDB" id="A0A848LNX2"/>
<sequence length="283" mass="31009">MRRAATVRPLMRNRLARALTFASLLLSAPVLASSGMDGGTPSHALQAAPVLPAAPATASPAPPAAERKHTVLLLGDSLIATGFGEYLQTMLESHPRIRTARRAKSSTGLARPDFFDWMTVGQEEVERHKPDVVVVILGGNDGQSLQDGKGGKPIHWGKPEWEQAYRERLAAFVKVLSAPGRKIVWLELPATGLKRFEQKLGLIRGLQREVISSHEDALHLDTRPFFTDAKGRALLQARVDGYRKPMRLRMEDGVHFTVAGGRYFASKVYPEVLSVLGLVVRQG</sequence>
<dbReference type="InterPro" id="IPR051532">
    <property type="entry name" value="Ester_Hydrolysis_Enzymes"/>
</dbReference>
<dbReference type="Pfam" id="PF04311">
    <property type="entry name" value="DUF459"/>
    <property type="match status" value="1"/>
</dbReference>
<comment type="caution">
    <text evidence="2">The sequence shown here is derived from an EMBL/GenBank/DDBJ whole genome shotgun (WGS) entry which is preliminary data.</text>
</comment>
<feature type="signal peptide" evidence="1">
    <location>
        <begin position="1"/>
        <end position="32"/>
    </location>
</feature>
<dbReference type="InterPro" id="IPR007407">
    <property type="entry name" value="DUF459"/>
</dbReference>
<dbReference type="PANTHER" id="PTHR30383">
    <property type="entry name" value="THIOESTERASE 1/PROTEASE 1/LYSOPHOSPHOLIPASE L1"/>
    <property type="match status" value="1"/>
</dbReference>
<keyword evidence="1" id="KW-0732">Signal</keyword>
<dbReference type="SUPFAM" id="SSF52266">
    <property type="entry name" value="SGNH hydrolase"/>
    <property type="match status" value="1"/>
</dbReference>
<gene>
    <name evidence="2" type="ORF">HG543_31870</name>
</gene>
<dbReference type="Gene3D" id="3.40.50.1110">
    <property type="entry name" value="SGNH hydrolase"/>
    <property type="match status" value="1"/>
</dbReference>
<name>A0A848LNX2_9BACT</name>
<dbReference type="GO" id="GO:0004622">
    <property type="term" value="F:phosphatidylcholine lysophospholipase activity"/>
    <property type="evidence" value="ECO:0007669"/>
    <property type="project" value="TreeGrafter"/>
</dbReference>
<proteinExistence type="predicted"/>
<evidence type="ECO:0000256" key="1">
    <source>
        <dbReference type="SAM" id="SignalP"/>
    </source>
</evidence>
<dbReference type="EMBL" id="JABBJJ010000184">
    <property type="protein sequence ID" value="NMO19436.1"/>
    <property type="molecule type" value="Genomic_DNA"/>
</dbReference>
<organism evidence="2 3">
    <name type="scientific">Pyxidicoccus fallax</name>
    <dbReference type="NCBI Taxonomy" id="394095"/>
    <lineage>
        <taxon>Bacteria</taxon>
        <taxon>Pseudomonadati</taxon>
        <taxon>Myxococcota</taxon>
        <taxon>Myxococcia</taxon>
        <taxon>Myxococcales</taxon>
        <taxon>Cystobacterineae</taxon>
        <taxon>Myxococcaceae</taxon>
        <taxon>Pyxidicoccus</taxon>
    </lineage>
</organism>
<keyword evidence="3" id="KW-1185">Reference proteome</keyword>
<evidence type="ECO:0000313" key="3">
    <source>
        <dbReference type="Proteomes" id="UP000518300"/>
    </source>
</evidence>